<protein>
    <submittedName>
        <fullName evidence="2">Uncharacterized protein</fullName>
    </submittedName>
</protein>
<keyword evidence="3" id="KW-1185">Reference proteome</keyword>
<name>A0A9P3LL44_9APHY</name>
<evidence type="ECO:0000313" key="2">
    <source>
        <dbReference type="EMBL" id="GJE99010.1"/>
    </source>
</evidence>
<dbReference type="OrthoDB" id="5401396at2759"/>
<accession>A0A9P3LL44</accession>
<comment type="caution">
    <text evidence="2">The sequence shown here is derived from an EMBL/GenBank/DDBJ whole genome shotgun (WGS) entry which is preliminary data.</text>
</comment>
<feature type="signal peptide" evidence="1">
    <location>
        <begin position="1"/>
        <end position="22"/>
    </location>
</feature>
<gene>
    <name evidence="2" type="ORF">PsYK624_152480</name>
</gene>
<dbReference type="AlphaFoldDB" id="A0A9P3LL44"/>
<evidence type="ECO:0000256" key="1">
    <source>
        <dbReference type="SAM" id="SignalP"/>
    </source>
</evidence>
<evidence type="ECO:0000313" key="3">
    <source>
        <dbReference type="Proteomes" id="UP000703269"/>
    </source>
</evidence>
<dbReference type="EMBL" id="BPQB01000098">
    <property type="protein sequence ID" value="GJE99010.1"/>
    <property type="molecule type" value="Genomic_DNA"/>
</dbReference>
<sequence>MQLTLGFALFATAISLVRNGAASPIANGSLEARKPDFDNSLFVCNNANWNQPCDNVGFYNEQCTVFPSGFQDSISSIGPPQGYYCYAYTDYTCDGDGLGNIVYPGIYDLGDGNTNYNDNLNSFRCYASACCE</sequence>
<dbReference type="Proteomes" id="UP000703269">
    <property type="component" value="Unassembled WGS sequence"/>
</dbReference>
<reference evidence="2 3" key="1">
    <citation type="submission" date="2021-08" db="EMBL/GenBank/DDBJ databases">
        <title>Draft Genome Sequence of Phanerochaete sordida strain YK-624.</title>
        <authorList>
            <person name="Mori T."/>
            <person name="Dohra H."/>
            <person name="Suzuki T."/>
            <person name="Kawagishi H."/>
            <person name="Hirai H."/>
        </authorList>
    </citation>
    <scope>NUCLEOTIDE SEQUENCE [LARGE SCALE GENOMIC DNA]</scope>
    <source>
        <strain evidence="2 3">YK-624</strain>
    </source>
</reference>
<organism evidence="2 3">
    <name type="scientific">Phanerochaete sordida</name>
    <dbReference type="NCBI Taxonomy" id="48140"/>
    <lineage>
        <taxon>Eukaryota</taxon>
        <taxon>Fungi</taxon>
        <taxon>Dikarya</taxon>
        <taxon>Basidiomycota</taxon>
        <taxon>Agaricomycotina</taxon>
        <taxon>Agaricomycetes</taxon>
        <taxon>Polyporales</taxon>
        <taxon>Phanerochaetaceae</taxon>
        <taxon>Phanerochaete</taxon>
    </lineage>
</organism>
<feature type="chain" id="PRO_5040295198" evidence="1">
    <location>
        <begin position="23"/>
        <end position="132"/>
    </location>
</feature>
<keyword evidence="1" id="KW-0732">Signal</keyword>
<proteinExistence type="predicted"/>